<dbReference type="EMBL" id="FOQC01000027">
    <property type="protein sequence ID" value="SFH93705.1"/>
    <property type="molecule type" value="Genomic_DNA"/>
</dbReference>
<proteinExistence type="predicted"/>
<sequence length="233" mass="25981">MPALPTEKNKESFTSIISKSVYMLVEGKDEEAFFNKFFNKNQRLEPLNLNDNIQIESIQGINNLDASIGALITRTGFEKIEILLIIRDADNSHNSSFDSVRHILHKNGLPSPNNMNDFSESGGSVTTGVYILPGKPEDITGNMLEDLCLSIPDNPLIMPYIDNYLSLITGDPNVVDPKNIHKSKLLVFLASHKDVPNTLGLGTKKNYFDLNHANLYLLVEFFAKVKTLLEDGD</sequence>
<keyword evidence="3" id="KW-1185">Reference proteome</keyword>
<protein>
    <recommendedName>
        <fullName evidence="5">DUF4276 family protein</fullName>
    </recommendedName>
</protein>
<dbReference type="AlphaFoldDB" id="A0AB38BJ70"/>
<gene>
    <name evidence="2" type="ORF">SAMN04488507_102718</name>
    <name evidence="1" type="ORF">TFLO_2429</name>
</gene>
<organism evidence="2 4">
    <name type="scientific">Trichococcus flocculiformis</name>
    <dbReference type="NCBI Taxonomy" id="82803"/>
    <lineage>
        <taxon>Bacteria</taxon>
        <taxon>Bacillati</taxon>
        <taxon>Bacillota</taxon>
        <taxon>Bacilli</taxon>
        <taxon>Lactobacillales</taxon>
        <taxon>Carnobacteriaceae</taxon>
        <taxon>Trichococcus</taxon>
    </lineage>
</organism>
<evidence type="ECO:0000313" key="3">
    <source>
        <dbReference type="Proteomes" id="UP000195947"/>
    </source>
</evidence>
<accession>A0AB38BJ70</accession>
<dbReference type="InterPro" id="IPR001611">
    <property type="entry name" value="Leu-rich_rpt"/>
</dbReference>
<evidence type="ECO:0000313" key="4">
    <source>
        <dbReference type="Proteomes" id="UP000199686"/>
    </source>
</evidence>
<reference evidence="1 3" key="1">
    <citation type="submission" date="2016-02" db="EMBL/GenBank/DDBJ databases">
        <authorList>
            <person name="Strepis N."/>
        </authorList>
    </citation>
    <scope>NUCLEOTIDE SEQUENCE [LARGE SCALE GENOMIC DNA]</scope>
    <source>
        <strain evidence="1">Trichococcus flocculiformis</strain>
    </source>
</reference>
<dbReference type="InterPro" id="IPR024508">
    <property type="entry name" value="DUF3226"/>
</dbReference>
<dbReference type="Proteomes" id="UP000195947">
    <property type="component" value="Unassembled WGS sequence"/>
</dbReference>
<dbReference type="RefSeq" id="WP_086989911.1">
    <property type="nucleotide sequence ID" value="NZ_FJMZ01000034.1"/>
</dbReference>
<comment type="caution">
    <text evidence="2">The sequence shown here is derived from an EMBL/GenBank/DDBJ whole genome shotgun (WGS) entry which is preliminary data.</text>
</comment>
<dbReference type="Proteomes" id="UP000199686">
    <property type="component" value="Unassembled WGS sequence"/>
</dbReference>
<dbReference type="Pfam" id="PF11536">
    <property type="entry name" value="DUF3226"/>
    <property type="match status" value="1"/>
</dbReference>
<reference evidence="2 4" key="2">
    <citation type="submission" date="2016-10" db="EMBL/GenBank/DDBJ databases">
        <authorList>
            <person name="Varghese N."/>
            <person name="Submissions S."/>
        </authorList>
    </citation>
    <scope>NUCLEOTIDE SEQUENCE [LARGE SCALE GENOMIC DNA]</scope>
    <source>
        <strain evidence="2 4">DSM 2094</strain>
    </source>
</reference>
<evidence type="ECO:0000313" key="2">
    <source>
        <dbReference type="EMBL" id="SFH93705.1"/>
    </source>
</evidence>
<evidence type="ECO:0008006" key="5">
    <source>
        <dbReference type="Google" id="ProtNLM"/>
    </source>
</evidence>
<name>A0AB38BJ70_9LACT</name>
<dbReference type="PROSITE" id="PS51450">
    <property type="entry name" value="LRR"/>
    <property type="match status" value="1"/>
</dbReference>
<evidence type="ECO:0000313" key="1">
    <source>
        <dbReference type="EMBL" id="CZQ99537.1"/>
    </source>
</evidence>
<dbReference type="EMBL" id="FJMZ01000034">
    <property type="protein sequence ID" value="CZQ99537.1"/>
    <property type="molecule type" value="Genomic_DNA"/>
</dbReference>